<reference evidence="1 2" key="1">
    <citation type="journal article" date="2016" name="Nat. Commun.">
        <title>Thousands of microbial genomes shed light on interconnected biogeochemical processes in an aquifer system.</title>
        <authorList>
            <person name="Anantharaman K."/>
            <person name="Brown C.T."/>
            <person name="Hug L.A."/>
            <person name="Sharon I."/>
            <person name="Castelle C.J."/>
            <person name="Probst A.J."/>
            <person name="Thomas B.C."/>
            <person name="Singh A."/>
            <person name="Wilkins M.J."/>
            <person name="Karaoz U."/>
            <person name="Brodie E.L."/>
            <person name="Williams K.H."/>
            <person name="Hubbard S.S."/>
            <person name="Banfield J.F."/>
        </authorList>
    </citation>
    <scope>NUCLEOTIDE SEQUENCE [LARGE SCALE GENOMIC DNA]</scope>
</reference>
<name>A0A1G2DB04_9BACT</name>
<sequence length="150" mass="16776">MKKIFMITIGGFAVLVASVLFSGSMRANSDAIVSRNGLHWHPRLEILIRGERYEIPAGIGIGPHYAGMPTYDSSMRMTAMHTHEQDGIIHLEFPGSVTEESLRLGTFFRIWGKSPNEFGSLARVAINGVETNTFLEYQLRDGDIIVMNYE</sequence>
<comment type="caution">
    <text evidence="1">The sequence shown here is derived from an EMBL/GenBank/DDBJ whole genome shotgun (WGS) entry which is preliminary data.</text>
</comment>
<organism evidence="1 2">
    <name type="scientific">Candidatus Lloydbacteria bacterium RIFCSPHIGHO2_02_FULL_51_22</name>
    <dbReference type="NCBI Taxonomy" id="1798663"/>
    <lineage>
        <taxon>Bacteria</taxon>
        <taxon>Candidatus Lloydiibacteriota</taxon>
    </lineage>
</organism>
<dbReference type="AlphaFoldDB" id="A0A1G2DB04"/>
<dbReference type="EMBL" id="MHLN01000032">
    <property type="protein sequence ID" value="OGZ10796.1"/>
    <property type="molecule type" value="Genomic_DNA"/>
</dbReference>
<accession>A0A1G2DB04</accession>
<gene>
    <name evidence="1" type="ORF">A3D67_01165</name>
</gene>
<proteinExistence type="predicted"/>
<evidence type="ECO:0000313" key="2">
    <source>
        <dbReference type="Proteomes" id="UP000178099"/>
    </source>
</evidence>
<protein>
    <submittedName>
        <fullName evidence="1">Uncharacterized protein</fullName>
    </submittedName>
</protein>
<evidence type="ECO:0000313" key="1">
    <source>
        <dbReference type="EMBL" id="OGZ10796.1"/>
    </source>
</evidence>
<dbReference type="Proteomes" id="UP000178099">
    <property type="component" value="Unassembled WGS sequence"/>
</dbReference>